<gene>
    <name evidence="2" type="ORF">SC09_Contig19orf00099</name>
</gene>
<dbReference type="Proteomes" id="UP000032247">
    <property type="component" value="Unassembled WGS sequence"/>
</dbReference>
<accession>A0A0D1IR31</accession>
<sequence>MKKEFEQTTLEENVYCSKCKNNTKHLIIKSHRRGSFQEIEPEFQWQESFHIVECAGCQNISFVNQYGDEDTWEYVRGEREWHDVFKVYPEKRFEDTEEYRIEQAFKNRYWLKVKAFSYVPSALYNLYKQIIQAYNENLNILCASGLRILLEGICNDLGIKKGYVYDKDKQIIKKNGETNPKKRESLEGKFFGLYDNGYILFNQALILQKIRGIGNEAIHEVVEPDKLVSKKIIIIVESILENTYELEHHELLKLKEDEDLKG</sequence>
<feature type="domain" description="DUF4145" evidence="1">
    <location>
        <begin position="130"/>
        <end position="225"/>
    </location>
</feature>
<dbReference type="PATRIC" id="fig|1423.173.peg.731"/>
<organism evidence="2 3">
    <name type="scientific">Bacillus subtilis</name>
    <dbReference type="NCBI Taxonomy" id="1423"/>
    <lineage>
        <taxon>Bacteria</taxon>
        <taxon>Bacillati</taxon>
        <taxon>Bacillota</taxon>
        <taxon>Bacilli</taxon>
        <taxon>Bacillales</taxon>
        <taxon>Bacillaceae</taxon>
        <taxon>Bacillus</taxon>
    </lineage>
</organism>
<evidence type="ECO:0000313" key="3">
    <source>
        <dbReference type="Proteomes" id="UP000032247"/>
    </source>
</evidence>
<dbReference type="AlphaFoldDB" id="A0A0D1IR31"/>
<reference evidence="2 3" key="1">
    <citation type="submission" date="2014-12" db="EMBL/GenBank/DDBJ databases">
        <title>Comparative genome analysis of Bacillus coagulans HM-08, Clostridium butyricum HM-68, Bacillus subtilis HM-66 and Bacillus licheniformis BL-09.</title>
        <authorList>
            <person name="Zhang H."/>
        </authorList>
    </citation>
    <scope>NUCLEOTIDE SEQUENCE [LARGE SCALE GENOMIC DNA]</scope>
    <source>
        <strain evidence="2 3">HM-66</strain>
    </source>
</reference>
<dbReference type="Pfam" id="PF13643">
    <property type="entry name" value="DUF4145"/>
    <property type="match status" value="1"/>
</dbReference>
<dbReference type="InterPro" id="IPR025285">
    <property type="entry name" value="DUF4145"/>
</dbReference>
<dbReference type="EMBL" id="JXBC01000002">
    <property type="protein sequence ID" value="KIU11848.1"/>
    <property type="molecule type" value="Genomic_DNA"/>
</dbReference>
<dbReference type="RefSeq" id="WP_014479271.1">
    <property type="nucleotide sequence ID" value="NZ_BAABSX010000007.1"/>
</dbReference>
<evidence type="ECO:0000313" key="2">
    <source>
        <dbReference type="EMBL" id="KIU11848.1"/>
    </source>
</evidence>
<evidence type="ECO:0000259" key="1">
    <source>
        <dbReference type="Pfam" id="PF13643"/>
    </source>
</evidence>
<proteinExistence type="predicted"/>
<name>A0A0D1IR31_BACIU</name>
<protein>
    <recommendedName>
        <fullName evidence="1">DUF4145 domain-containing protein</fullName>
    </recommendedName>
</protein>
<comment type="caution">
    <text evidence="2">The sequence shown here is derived from an EMBL/GenBank/DDBJ whole genome shotgun (WGS) entry which is preliminary data.</text>
</comment>